<dbReference type="SUPFAM" id="SSF53383">
    <property type="entry name" value="PLP-dependent transferases"/>
    <property type="match status" value="1"/>
</dbReference>
<evidence type="ECO:0000256" key="5">
    <source>
        <dbReference type="ARBA" id="ARBA00023239"/>
    </source>
</evidence>
<reference evidence="8 9" key="1">
    <citation type="submission" date="2020-01" db="EMBL/GenBank/DDBJ databases">
        <title>Genomes assembled from Gulf of Kutch pelagic sediment metagenomes.</title>
        <authorList>
            <person name="Chandrashekar M."/>
            <person name="Mahajan M.S."/>
            <person name="Dave K.J."/>
            <person name="Vatsa P."/>
            <person name="Nathani N.M."/>
        </authorList>
    </citation>
    <scope>NUCLEOTIDE SEQUENCE [LARGE SCALE GENOMIC DNA]</scope>
    <source>
        <strain evidence="8">KS3-K002</strain>
    </source>
</reference>
<dbReference type="Gene3D" id="1.20.1340.10">
    <property type="entry name" value="dopa decarboxylase, N-terminal domain"/>
    <property type="match status" value="1"/>
</dbReference>
<dbReference type="GO" id="GO:0019752">
    <property type="term" value="P:carboxylic acid metabolic process"/>
    <property type="evidence" value="ECO:0007669"/>
    <property type="project" value="InterPro"/>
</dbReference>
<dbReference type="Gene3D" id="3.90.1150.10">
    <property type="entry name" value="Aspartate Aminotransferase, domain 1"/>
    <property type="match status" value="1"/>
</dbReference>
<name>A0AAE5CCM1_9BACT</name>
<dbReference type="GO" id="GO:0006520">
    <property type="term" value="P:amino acid metabolic process"/>
    <property type="evidence" value="ECO:0007669"/>
    <property type="project" value="InterPro"/>
</dbReference>
<comment type="cofactor">
    <cofactor evidence="1 6 7">
        <name>pyridoxal 5'-phosphate</name>
        <dbReference type="ChEBI" id="CHEBI:597326"/>
    </cofactor>
</comment>
<dbReference type="InterPro" id="IPR015421">
    <property type="entry name" value="PyrdxlP-dep_Trfase_major"/>
</dbReference>
<evidence type="ECO:0000256" key="1">
    <source>
        <dbReference type="ARBA" id="ARBA00001933"/>
    </source>
</evidence>
<proteinExistence type="inferred from homology"/>
<dbReference type="Proteomes" id="UP000702544">
    <property type="component" value="Unassembled WGS sequence"/>
</dbReference>
<evidence type="ECO:0000256" key="4">
    <source>
        <dbReference type="ARBA" id="ARBA00022898"/>
    </source>
</evidence>
<dbReference type="PROSITE" id="PS00392">
    <property type="entry name" value="DDC_GAD_HDC_YDC"/>
    <property type="match status" value="1"/>
</dbReference>
<keyword evidence="4 6" id="KW-0663">Pyridoxal phosphate</keyword>
<accession>A0AAE5CCM1</accession>
<evidence type="ECO:0000256" key="7">
    <source>
        <dbReference type="RuleBase" id="RU000382"/>
    </source>
</evidence>
<keyword evidence="3" id="KW-0210">Decarboxylase</keyword>
<comment type="caution">
    <text evidence="8">The sequence shown here is derived from an EMBL/GenBank/DDBJ whole genome shotgun (WGS) entry which is preliminary data.</text>
</comment>
<dbReference type="PRINTS" id="PR00800">
    <property type="entry name" value="YHDCRBOXLASE"/>
</dbReference>
<organism evidence="8 9">
    <name type="scientific">Candidatus Kutchimonas denitrificans</name>
    <dbReference type="NCBI Taxonomy" id="3056748"/>
    <lineage>
        <taxon>Bacteria</taxon>
        <taxon>Pseudomonadati</taxon>
        <taxon>Gemmatimonadota</taxon>
        <taxon>Gemmatimonadia</taxon>
        <taxon>Candidatus Palauibacterales</taxon>
        <taxon>Candidatus Palauibacteraceae</taxon>
        <taxon>Candidatus Kutchimonas</taxon>
    </lineage>
</organism>
<dbReference type="EMBL" id="JAACAK010000096">
    <property type="protein sequence ID" value="NIR75840.1"/>
    <property type="molecule type" value="Genomic_DNA"/>
</dbReference>
<dbReference type="PANTHER" id="PTHR11999:SF70">
    <property type="entry name" value="MIP05841P"/>
    <property type="match status" value="1"/>
</dbReference>
<dbReference type="InterPro" id="IPR010977">
    <property type="entry name" value="Aromatic_deC"/>
</dbReference>
<comment type="similarity">
    <text evidence="2 7">Belongs to the group II decarboxylase family.</text>
</comment>
<dbReference type="InterPro" id="IPR015424">
    <property type="entry name" value="PyrdxlP-dep_Trfase"/>
</dbReference>
<evidence type="ECO:0000256" key="6">
    <source>
        <dbReference type="PIRSR" id="PIRSR602129-50"/>
    </source>
</evidence>
<dbReference type="AlphaFoldDB" id="A0AAE5CCM1"/>
<evidence type="ECO:0000313" key="8">
    <source>
        <dbReference type="EMBL" id="NIR75840.1"/>
    </source>
</evidence>
<protein>
    <submittedName>
        <fullName evidence="8">Amino acid decarboxylase</fullName>
    </submittedName>
</protein>
<evidence type="ECO:0000256" key="3">
    <source>
        <dbReference type="ARBA" id="ARBA00022793"/>
    </source>
</evidence>
<dbReference type="GO" id="GO:0016831">
    <property type="term" value="F:carboxy-lyase activity"/>
    <property type="evidence" value="ECO:0007669"/>
    <property type="project" value="UniProtKB-KW"/>
</dbReference>
<evidence type="ECO:0000256" key="2">
    <source>
        <dbReference type="ARBA" id="ARBA00009533"/>
    </source>
</evidence>
<feature type="modified residue" description="N6-(pyridoxal phosphate)lysine" evidence="6">
    <location>
        <position position="312"/>
    </location>
</feature>
<dbReference type="Pfam" id="PF00282">
    <property type="entry name" value="Pyridoxal_deC"/>
    <property type="match status" value="1"/>
</dbReference>
<evidence type="ECO:0000313" key="9">
    <source>
        <dbReference type="Proteomes" id="UP000702544"/>
    </source>
</evidence>
<dbReference type="InterPro" id="IPR021115">
    <property type="entry name" value="Pyridoxal-P_BS"/>
</dbReference>
<dbReference type="InterPro" id="IPR015422">
    <property type="entry name" value="PyrdxlP-dep_Trfase_small"/>
</dbReference>
<dbReference type="InterPro" id="IPR002129">
    <property type="entry name" value="PyrdxlP-dep_de-COase"/>
</dbReference>
<gene>
    <name evidence="8" type="ORF">GWO12_12130</name>
</gene>
<sequence length="501" mass="54640">MHTIDAPDPTASPDDTGLDPARWDRLQALGHRMLDDMFEQLQTLRERPVWRPVPEEVARRLSVPLPRRGIGAEAAYEAYLRDVFPYPLGNTHPRFWGWVLGSGTPVGVLSELLAAAMNPNLSGLRSGAIHVERQVLAWLKEMLGYPATSSGLLLSGGSMANLVGLAVGATARAEFDVAAEGWAAAPRRPVVYASAETHFSVEKAVRTLGLGTDRLRYIPTDAEYRIDLAALDAAIEADRRAGLHPLALVGNAGTVNTGAFDDLERLADVAEREGLWFHVDAAFGAFAALDPELADRVRGLERADSLAFDLHKWLLVPVEAGAILVRHPEAQRAAFRVSGEYVSHVAGGIGKDSTEFAELGPQLTRGFRALKVWMSLKAHGADAYAALVRRNVEQARYLARRVTEHPQLELLAPVPLNVVNYRFDPGDLDGGGLDELNHDILVRLHEDGIAAPSHTRLGGRFALRVCITNHRTRRNDLDLLLRETVRLGADLLEGGEPASFS</sequence>
<dbReference type="Gene3D" id="3.40.640.10">
    <property type="entry name" value="Type I PLP-dependent aspartate aminotransferase-like (Major domain)"/>
    <property type="match status" value="1"/>
</dbReference>
<keyword evidence="5 7" id="KW-0456">Lyase</keyword>
<dbReference type="PANTHER" id="PTHR11999">
    <property type="entry name" value="GROUP II PYRIDOXAL-5-PHOSPHATE DECARBOXYLASE"/>
    <property type="match status" value="1"/>
</dbReference>
<dbReference type="GO" id="GO:0030170">
    <property type="term" value="F:pyridoxal phosphate binding"/>
    <property type="evidence" value="ECO:0007669"/>
    <property type="project" value="InterPro"/>
</dbReference>